<keyword evidence="2" id="KW-0812">Transmembrane</keyword>
<protein>
    <submittedName>
        <fullName evidence="3">Uncharacterized protein</fullName>
    </submittedName>
</protein>
<accession>A0A7S2YM84</accession>
<dbReference type="PANTHER" id="PTHR31605:SF0">
    <property type="entry name" value="GLYCEROL-3-PHOSPHATE O-ACYLTRANSFERASE 1"/>
    <property type="match status" value="1"/>
</dbReference>
<feature type="region of interest" description="Disordered" evidence="1">
    <location>
        <begin position="130"/>
        <end position="172"/>
    </location>
</feature>
<dbReference type="PANTHER" id="PTHR31605">
    <property type="entry name" value="GLYCEROL-3-PHOSPHATE O-ACYLTRANSFERASE 1"/>
    <property type="match status" value="1"/>
</dbReference>
<organism evidence="3">
    <name type="scientific">Entomoneis paludosa</name>
    <dbReference type="NCBI Taxonomy" id="265537"/>
    <lineage>
        <taxon>Eukaryota</taxon>
        <taxon>Sar</taxon>
        <taxon>Stramenopiles</taxon>
        <taxon>Ochrophyta</taxon>
        <taxon>Bacillariophyta</taxon>
        <taxon>Bacillariophyceae</taxon>
        <taxon>Bacillariophycidae</taxon>
        <taxon>Entomoneidaceae</taxon>
        <taxon>Entomoneis</taxon>
    </lineage>
</organism>
<gene>
    <name evidence="3" type="ORF">APAL1065_LOCUS21650</name>
</gene>
<sequence length="172" mass="19380">MTEKVVFCIVAIPTLWIFYFFMLTAFTDLDRPTIALCIGCLPLFAYMGIVAAEAGMVDWKDLWPLLMRLQPAARKELATLPATRKALQDDLRAFIKEVGPKYLGDIYDKETIDWTDLWEKERQTLRYSVSGPSLEGTTDAAVAAKESPTPIESKWEVLGNKTEDAPTGKKEQ</sequence>
<keyword evidence="2" id="KW-1133">Transmembrane helix</keyword>
<reference evidence="3" key="1">
    <citation type="submission" date="2021-01" db="EMBL/GenBank/DDBJ databases">
        <authorList>
            <person name="Corre E."/>
            <person name="Pelletier E."/>
            <person name="Niang G."/>
            <person name="Scheremetjew M."/>
            <person name="Finn R."/>
            <person name="Kale V."/>
            <person name="Holt S."/>
            <person name="Cochrane G."/>
            <person name="Meng A."/>
            <person name="Brown T."/>
            <person name="Cohen L."/>
        </authorList>
    </citation>
    <scope>NUCLEOTIDE SEQUENCE</scope>
    <source>
        <strain evidence="3">CCMP125</strain>
    </source>
</reference>
<dbReference type="GO" id="GO:0016287">
    <property type="term" value="F:glycerone-phosphate O-acyltransferase activity"/>
    <property type="evidence" value="ECO:0007669"/>
    <property type="project" value="TreeGrafter"/>
</dbReference>
<feature type="transmembrane region" description="Helical" evidence="2">
    <location>
        <begin position="33"/>
        <end position="52"/>
    </location>
</feature>
<feature type="transmembrane region" description="Helical" evidence="2">
    <location>
        <begin position="5"/>
        <end position="27"/>
    </location>
</feature>
<dbReference type="GO" id="GO:0008654">
    <property type="term" value="P:phospholipid biosynthetic process"/>
    <property type="evidence" value="ECO:0007669"/>
    <property type="project" value="TreeGrafter"/>
</dbReference>
<name>A0A7S2YM84_9STRA</name>
<proteinExistence type="predicted"/>
<dbReference type="AlphaFoldDB" id="A0A7S2YM84"/>
<dbReference type="EMBL" id="HBHT01032212">
    <property type="protein sequence ID" value="CAD9984420.1"/>
    <property type="molecule type" value="Transcribed_RNA"/>
</dbReference>
<keyword evidence="2" id="KW-0472">Membrane</keyword>
<evidence type="ECO:0000313" key="3">
    <source>
        <dbReference type="EMBL" id="CAD9984420.1"/>
    </source>
</evidence>
<dbReference type="InterPro" id="IPR052744">
    <property type="entry name" value="GPAT/DAPAT"/>
</dbReference>
<dbReference type="GO" id="GO:0004366">
    <property type="term" value="F:glycerol-3-phosphate O-acyltransferase activity"/>
    <property type="evidence" value="ECO:0007669"/>
    <property type="project" value="TreeGrafter"/>
</dbReference>
<evidence type="ECO:0000256" key="1">
    <source>
        <dbReference type="SAM" id="MobiDB-lite"/>
    </source>
</evidence>
<feature type="compositionally biased region" description="Basic and acidic residues" evidence="1">
    <location>
        <begin position="161"/>
        <end position="172"/>
    </location>
</feature>
<evidence type="ECO:0000256" key="2">
    <source>
        <dbReference type="SAM" id="Phobius"/>
    </source>
</evidence>